<dbReference type="SUPFAM" id="SSF52833">
    <property type="entry name" value="Thioredoxin-like"/>
    <property type="match status" value="1"/>
</dbReference>
<dbReference type="OrthoDB" id="8560325at2"/>
<dbReference type="Proteomes" id="UP000035352">
    <property type="component" value="Chromosome"/>
</dbReference>
<dbReference type="PANTHER" id="PTHR42943">
    <property type="entry name" value="GLUTATHIONE S-TRANSFERASE KAPPA"/>
    <property type="match status" value="1"/>
</dbReference>
<keyword evidence="1" id="KW-0413">Isomerase</keyword>
<dbReference type="GO" id="GO:1901170">
    <property type="term" value="P:naphthalene catabolic process"/>
    <property type="evidence" value="ECO:0007669"/>
    <property type="project" value="InterPro"/>
</dbReference>
<dbReference type="InterPro" id="IPR036249">
    <property type="entry name" value="Thioredoxin-like_sf"/>
</dbReference>
<dbReference type="PIRSF" id="PIRSF006386">
    <property type="entry name" value="HCCAis_GSTk"/>
    <property type="match status" value="1"/>
</dbReference>
<evidence type="ECO:0000256" key="1">
    <source>
        <dbReference type="PIRNR" id="PIRNR006386"/>
    </source>
</evidence>
<dbReference type="AlphaFoldDB" id="A0A0G3BPL9"/>
<dbReference type="Gene3D" id="3.40.30.10">
    <property type="entry name" value="Glutaredoxin"/>
    <property type="match status" value="1"/>
</dbReference>
<name>A0A0G3BPL9_9BURK</name>
<organism evidence="4 5">
    <name type="scientific">Caldimonas brevitalea</name>
    <dbReference type="NCBI Taxonomy" id="413882"/>
    <lineage>
        <taxon>Bacteria</taxon>
        <taxon>Pseudomonadati</taxon>
        <taxon>Pseudomonadota</taxon>
        <taxon>Betaproteobacteria</taxon>
        <taxon>Burkholderiales</taxon>
        <taxon>Sphaerotilaceae</taxon>
        <taxon>Caldimonas</taxon>
    </lineage>
</organism>
<protein>
    <recommendedName>
        <fullName evidence="1">2-hydroxychromene-2-carboxylate isomerase</fullName>
        <ecNumber evidence="1">5.99.1.4</ecNumber>
    </recommendedName>
</protein>
<dbReference type="InterPro" id="IPR014440">
    <property type="entry name" value="HCCAis_GSTk"/>
</dbReference>
<comment type="similarity">
    <text evidence="1">Belongs to the GST superfamily. NadH family.</text>
</comment>
<evidence type="ECO:0000256" key="2">
    <source>
        <dbReference type="PIRSR" id="PIRSR006386-1"/>
    </source>
</evidence>
<dbReference type="KEGG" id="pbh:AAW51_4688"/>
<dbReference type="GO" id="GO:0004364">
    <property type="term" value="F:glutathione transferase activity"/>
    <property type="evidence" value="ECO:0007669"/>
    <property type="project" value="TreeGrafter"/>
</dbReference>
<evidence type="ECO:0000259" key="3">
    <source>
        <dbReference type="Pfam" id="PF01323"/>
    </source>
</evidence>
<dbReference type="PANTHER" id="PTHR42943:SF2">
    <property type="entry name" value="GLUTATHIONE S-TRANSFERASE KAPPA 1"/>
    <property type="match status" value="1"/>
</dbReference>
<feature type="domain" description="DSBA-like thioredoxin" evidence="3">
    <location>
        <begin position="4"/>
        <end position="190"/>
    </location>
</feature>
<dbReference type="InterPro" id="IPR051924">
    <property type="entry name" value="GST_Kappa/NadH"/>
</dbReference>
<proteinExistence type="inferred from homology"/>
<dbReference type="InterPro" id="IPR001853">
    <property type="entry name" value="DSBA-like_thioredoxin_dom"/>
</dbReference>
<dbReference type="Pfam" id="PF01323">
    <property type="entry name" value="DSBA"/>
    <property type="match status" value="1"/>
</dbReference>
<reference evidence="4 5" key="1">
    <citation type="submission" date="2015-05" db="EMBL/GenBank/DDBJ databases">
        <authorList>
            <person name="Tang B."/>
            <person name="Yu Y."/>
        </authorList>
    </citation>
    <scope>NUCLEOTIDE SEQUENCE [LARGE SCALE GENOMIC DNA]</scope>
    <source>
        <strain evidence="4 5">DSM 7029</strain>
    </source>
</reference>
<accession>A0A0G3BPL9</accession>
<keyword evidence="5" id="KW-1185">Reference proteome</keyword>
<dbReference type="RefSeq" id="WP_047196531.1">
    <property type="nucleotide sequence ID" value="NZ_CP011371.1"/>
</dbReference>
<evidence type="ECO:0000313" key="4">
    <source>
        <dbReference type="EMBL" id="AKJ31379.1"/>
    </source>
</evidence>
<dbReference type="STRING" id="413882.AAW51_4688"/>
<dbReference type="CDD" id="cd03022">
    <property type="entry name" value="DsbA_HCCA_Iso"/>
    <property type="match status" value="1"/>
</dbReference>
<sequence length="223" mass="24426">MHALRFYFDFVSPYAYLAFETLPQALQGCSVQVSYQPVLFAGLLQHHGQLGPAEIEPKRLWTYRHVAWQARQLGVPLQLPAAHPFNPLPLLRLALACAPAGGLPNRYVCETIWRHVWRSGRAADDAETLAALTAGLAPQRDPNGADVKQALRAATEAAAQRGVFGVPTVEAGERLFWGLDALDMLRAAVQGDPWFTGPDWDEASTVPLGTVPLGASRRRRSEP</sequence>
<feature type="active site" description="Nucleophile" evidence="2">
    <location>
        <position position="12"/>
    </location>
</feature>
<dbReference type="GO" id="GO:0018845">
    <property type="term" value="F:2-hydroxychromene-2-carboxylate isomerase activity"/>
    <property type="evidence" value="ECO:0007669"/>
    <property type="project" value="UniProtKB-UniRule"/>
</dbReference>
<dbReference type="InterPro" id="IPR044087">
    <property type="entry name" value="NahD-like"/>
</dbReference>
<dbReference type="GO" id="GO:0004602">
    <property type="term" value="F:glutathione peroxidase activity"/>
    <property type="evidence" value="ECO:0007669"/>
    <property type="project" value="TreeGrafter"/>
</dbReference>
<dbReference type="EMBL" id="CP011371">
    <property type="protein sequence ID" value="AKJ31379.1"/>
    <property type="molecule type" value="Genomic_DNA"/>
</dbReference>
<gene>
    <name evidence="4" type="ORF">AAW51_4688</name>
</gene>
<dbReference type="GO" id="GO:0006749">
    <property type="term" value="P:glutathione metabolic process"/>
    <property type="evidence" value="ECO:0007669"/>
    <property type="project" value="TreeGrafter"/>
</dbReference>
<evidence type="ECO:0000313" key="5">
    <source>
        <dbReference type="Proteomes" id="UP000035352"/>
    </source>
</evidence>
<dbReference type="EC" id="5.99.1.4" evidence="1"/>
<comment type="catalytic activity">
    <reaction evidence="1">
        <text>2-hydroxychromene-2-carboxylate = (3E)-4-(2-hydroxyphenyl)-2-oxobut-3-enoate</text>
        <dbReference type="Rhea" id="RHEA:27401"/>
        <dbReference type="ChEBI" id="CHEBI:59350"/>
        <dbReference type="ChEBI" id="CHEBI:59353"/>
        <dbReference type="EC" id="5.99.1.4"/>
    </reaction>
</comment>